<evidence type="ECO:0000256" key="4">
    <source>
        <dbReference type="ARBA" id="ARBA00011881"/>
    </source>
</evidence>
<dbReference type="RefSeq" id="XP_013409547.1">
    <property type="nucleotide sequence ID" value="XM_013554093.1"/>
</dbReference>
<accession>A0A1S3JGM3</accession>
<dbReference type="InterPro" id="IPR005627">
    <property type="entry name" value="CutC-like"/>
</dbReference>
<evidence type="ECO:0000256" key="2">
    <source>
        <dbReference type="ARBA" id="ARBA00004496"/>
    </source>
</evidence>
<dbReference type="InterPro" id="IPR036822">
    <property type="entry name" value="CutC-like_dom_sf"/>
</dbReference>
<keyword evidence="9" id="KW-0539">Nucleus</keyword>
<comment type="subcellular location">
    <subcellularLocation>
        <location evidence="2">Cytoplasm</location>
    </subcellularLocation>
    <subcellularLocation>
        <location evidence="1">Nucleus</location>
    </subcellularLocation>
</comment>
<dbReference type="Pfam" id="PF03932">
    <property type="entry name" value="CutC"/>
    <property type="match status" value="1"/>
</dbReference>
<reference evidence="12" key="1">
    <citation type="submission" date="2025-08" db="UniProtKB">
        <authorList>
            <consortium name="RefSeq"/>
        </authorList>
    </citation>
    <scope>IDENTIFICATION</scope>
    <source>
        <tissue evidence="12">Gonads</tissue>
    </source>
</reference>
<name>A0A1S3JGM3_LINAN</name>
<dbReference type="HAMAP" id="MF_00795">
    <property type="entry name" value="CutC"/>
    <property type="match status" value="1"/>
</dbReference>
<comment type="function">
    <text evidence="10">May play a role in copper homeostasis. Can bind one Cu(1+) per subunit.</text>
</comment>
<dbReference type="SUPFAM" id="SSF110395">
    <property type="entry name" value="CutC-like"/>
    <property type="match status" value="1"/>
</dbReference>
<dbReference type="AlphaFoldDB" id="A0A1S3JGM3"/>
<dbReference type="GO" id="GO:0005507">
    <property type="term" value="F:copper ion binding"/>
    <property type="evidence" value="ECO:0007669"/>
    <property type="project" value="TreeGrafter"/>
</dbReference>
<keyword evidence="11" id="KW-1185">Reference proteome</keyword>
<evidence type="ECO:0000256" key="7">
    <source>
        <dbReference type="ARBA" id="ARBA00022723"/>
    </source>
</evidence>
<dbReference type="GeneID" id="106173097"/>
<dbReference type="InParanoid" id="A0A1S3JGM3"/>
<dbReference type="PANTHER" id="PTHR12598:SF0">
    <property type="entry name" value="COPPER HOMEOSTASIS PROTEIN CUTC HOMOLOG"/>
    <property type="match status" value="1"/>
</dbReference>
<evidence type="ECO:0000256" key="6">
    <source>
        <dbReference type="ARBA" id="ARBA00022490"/>
    </source>
</evidence>
<keyword evidence="8" id="KW-0186">Copper</keyword>
<dbReference type="Gene3D" id="3.20.20.380">
    <property type="entry name" value="Copper homeostasis (CutC) domain"/>
    <property type="match status" value="1"/>
</dbReference>
<evidence type="ECO:0000313" key="11">
    <source>
        <dbReference type="Proteomes" id="UP000085678"/>
    </source>
</evidence>
<organism evidence="11 12">
    <name type="scientific">Lingula anatina</name>
    <name type="common">Brachiopod</name>
    <name type="synonym">Lingula unguis</name>
    <dbReference type="NCBI Taxonomy" id="7574"/>
    <lineage>
        <taxon>Eukaryota</taxon>
        <taxon>Metazoa</taxon>
        <taxon>Spiralia</taxon>
        <taxon>Lophotrochozoa</taxon>
        <taxon>Brachiopoda</taxon>
        <taxon>Linguliformea</taxon>
        <taxon>Lingulata</taxon>
        <taxon>Lingulida</taxon>
        <taxon>Linguloidea</taxon>
        <taxon>Lingulidae</taxon>
        <taxon>Lingula</taxon>
    </lineage>
</organism>
<evidence type="ECO:0000256" key="10">
    <source>
        <dbReference type="ARBA" id="ARBA00055012"/>
    </source>
</evidence>
<evidence type="ECO:0000256" key="1">
    <source>
        <dbReference type="ARBA" id="ARBA00004123"/>
    </source>
</evidence>
<dbReference type="OMA" id="HRAFDQC"/>
<dbReference type="GO" id="GO:0005634">
    <property type="term" value="C:nucleus"/>
    <property type="evidence" value="ECO:0007669"/>
    <property type="project" value="UniProtKB-SubCell"/>
</dbReference>
<dbReference type="FunCoup" id="A0A1S3JGM3">
    <property type="interactions" value="9"/>
</dbReference>
<dbReference type="KEGG" id="lak:106173097"/>
<sequence>MEVCVDSVESAYKAELGGASRVELCANLMEGGTTPSLGMLKVIKEHVKIPVFCMLRPRGGDFLYTKEEMKVMIWDLNVLKEHGADGFVIGALTSDGSVDKEACKKLIDLAGQLPVTFHRAIDMCCDWRQALEDIISLGCHRVLTSGQDSSALEGLPTIKEMIQQSRGRITVMPAGGINERNVKRILDGCGAKEFHASARSLCQSAMLYKNSSVAMGASLSPDEFSHKVTDDKKVMNLVTIAMQVSSS</sequence>
<dbReference type="FunFam" id="3.20.20.380:FF:000002">
    <property type="entry name" value="copper homeostasis protein cutC homolog"/>
    <property type="match status" value="1"/>
</dbReference>
<dbReference type="OrthoDB" id="7392499at2759"/>
<evidence type="ECO:0000256" key="8">
    <source>
        <dbReference type="ARBA" id="ARBA00023008"/>
    </source>
</evidence>
<evidence type="ECO:0000256" key="3">
    <source>
        <dbReference type="ARBA" id="ARBA00007768"/>
    </source>
</evidence>
<proteinExistence type="inferred from homology"/>
<protein>
    <recommendedName>
        <fullName evidence="5">Copper homeostasis protein cutC homolog</fullName>
    </recommendedName>
</protein>
<comment type="similarity">
    <text evidence="3">Belongs to the CutC family.</text>
</comment>
<keyword evidence="7" id="KW-0479">Metal-binding</keyword>
<dbReference type="Proteomes" id="UP000085678">
    <property type="component" value="Unplaced"/>
</dbReference>
<evidence type="ECO:0000256" key="5">
    <source>
        <dbReference type="ARBA" id="ARBA00019014"/>
    </source>
</evidence>
<keyword evidence="6" id="KW-0963">Cytoplasm</keyword>
<comment type="subunit">
    <text evidence="4">Homotetramer.</text>
</comment>
<dbReference type="PANTHER" id="PTHR12598">
    <property type="entry name" value="COPPER HOMEOSTASIS PROTEIN CUTC"/>
    <property type="match status" value="1"/>
</dbReference>
<evidence type="ECO:0000313" key="12">
    <source>
        <dbReference type="RefSeq" id="XP_013409547.1"/>
    </source>
</evidence>
<dbReference type="STRING" id="7574.A0A1S3JGM3"/>
<dbReference type="GO" id="GO:0005737">
    <property type="term" value="C:cytoplasm"/>
    <property type="evidence" value="ECO:0007669"/>
    <property type="project" value="UniProtKB-SubCell"/>
</dbReference>
<gene>
    <name evidence="12" type="primary">LOC106173097</name>
</gene>
<evidence type="ECO:0000256" key="9">
    <source>
        <dbReference type="ARBA" id="ARBA00023242"/>
    </source>
</evidence>